<comment type="caution">
    <text evidence="2">The sequence shown here is derived from an EMBL/GenBank/DDBJ whole genome shotgun (WGS) entry which is preliminary data.</text>
</comment>
<gene>
    <name evidence="2" type="ORF">Pfra01_000016800</name>
</gene>
<reference evidence="2" key="1">
    <citation type="submission" date="2023-04" db="EMBL/GenBank/DDBJ databases">
        <title>Phytophthora fragariaefolia NBRC 109709.</title>
        <authorList>
            <person name="Ichikawa N."/>
            <person name="Sato H."/>
            <person name="Tonouchi N."/>
        </authorList>
    </citation>
    <scope>NUCLEOTIDE SEQUENCE</scope>
    <source>
        <strain evidence="2">NBRC 109709</strain>
    </source>
</reference>
<organism evidence="2 3">
    <name type="scientific">Phytophthora fragariaefolia</name>
    <dbReference type="NCBI Taxonomy" id="1490495"/>
    <lineage>
        <taxon>Eukaryota</taxon>
        <taxon>Sar</taxon>
        <taxon>Stramenopiles</taxon>
        <taxon>Oomycota</taxon>
        <taxon>Peronosporomycetes</taxon>
        <taxon>Peronosporales</taxon>
        <taxon>Peronosporaceae</taxon>
        <taxon>Phytophthora</taxon>
    </lineage>
</organism>
<feature type="compositionally biased region" description="Basic and acidic residues" evidence="1">
    <location>
        <begin position="27"/>
        <end position="39"/>
    </location>
</feature>
<name>A0A9W6TK21_9STRA</name>
<dbReference type="OrthoDB" id="10636217at2759"/>
<evidence type="ECO:0000256" key="1">
    <source>
        <dbReference type="SAM" id="MobiDB-lite"/>
    </source>
</evidence>
<evidence type="ECO:0000313" key="3">
    <source>
        <dbReference type="Proteomes" id="UP001165121"/>
    </source>
</evidence>
<evidence type="ECO:0000313" key="2">
    <source>
        <dbReference type="EMBL" id="GMF14753.1"/>
    </source>
</evidence>
<sequence length="78" mass="8375">MQLAVIPGSSHGAPQSDASGSNAGSDGIREPDPKRPRLDDYEVALATADVPLTYREAMASRETANWKDADRAELRAHI</sequence>
<dbReference type="EMBL" id="BSXT01000012">
    <property type="protein sequence ID" value="GMF14753.1"/>
    <property type="molecule type" value="Genomic_DNA"/>
</dbReference>
<feature type="compositionally biased region" description="Low complexity" evidence="1">
    <location>
        <begin position="16"/>
        <end position="26"/>
    </location>
</feature>
<proteinExistence type="predicted"/>
<keyword evidence="3" id="KW-1185">Reference proteome</keyword>
<dbReference type="AlphaFoldDB" id="A0A9W6TK21"/>
<accession>A0A9W6TK21</accession>
<feature type="region of interest" description="Disordered" evidence="1">
    <location>
        <begin position="1"/>
        <end position="39"/>
    </location>
</feature>
<protein>
    <submittedName>
        <fullName evidence="2">Unnamed protein product</fullName>
    </submittedName>
</protein>
<dbReference type="Proteomes" id="UP001165121">
    <property type="component" value="Unassembled WGS sequence"/>
</dbReference>